<evidence type="ECO:0000313" key="2">
    <source>
        <dbReference type="Proteomes" id="UP001372834"/>
    </source>
</evidence>
<gene>
    <name evidence="1" type="ORF">RUM43_002605</name>
</gene>
<proteinExistence type="predicted"/>
<dbReference type="EMBL" id="JAWJWE010000036">
    <property type="protein sequence ID" value="KAK6628789.1"/>
    <property type="molecule type" value="Genomic_DNA"/>
</dbReference>
<comment type="caution">
    <text evidence="1">The sequence shown here is derived from an EMBL/GenBank/DDBJ whole genome shotgun (WGS) entry which is preliminary data.</text>
</comment>
<organism evidence="1 2">
    <name type="scientific">Polyplax serrata</name>
    <name type="common">Common mouse louse</name>
    <dbReference type="NCBI Taxonomy" id="468196"/>
    <lineage>
        <taxon>Eukaryota</taxon>
        <taxon>Metazoa</taxon>
        <taxon>Ecdysozoa</taxon>
        <taxon>Arthropoda</taxon>
        <taxon>Hexapoda</taxon>
        <taxon>Insecta</taxon>
        <taxon>Pterygota</taxon>
        <taxon>Neoptera</taxon>
        <taxon>Paraneoptera</taxon>
        <taxon>Psocodea</taxon>
        <taxon>Troctomorpha</taxon>
        <taxon>Phthiraptera</taxon>
        <taxon>Anoplura</taxon>
        <taxon>Polyplacidae</taxon>
        <taxon>Polyplax</taxon>
    </lineage>
</organism>
<dbReference type="AlphaFoldDB" id="A0AAN8NZ19"/>
<protein>
    <submittedName>
        <fullName evidence="1">Uncharacterized protein</fullName>
    </submittedName>
</protein>
<accession>A0AAN8NZ19</accession>
<dbReference type="Proteomes" id="UP001372834">
    <property type="component" value="Unassembled WGS sequence"/>
</dbReference>
<evidence type="ECO:0000313" key="1">
    <source>
        <dbReference type="EMBL" id="KAK6628789.1"/>
    </source>
</evidence>
<name>A0AAN8NZ19_POLSC</name>
<sequence length="63" mass="6788">MIAYRRNCGQVFLLVRPGSLGEVYGSYPSTALLPGLNLQESVCCDTPRSKKEILAPVSSRSAS</sequence>
<reference evidence="1 2" key="1">
    <citation type="submission" date="2023-10" db="EMBL/GenBank/DDBJ databases">
        <title>Genomes of two closely related lineages of the louse Polyplax serrata with different host specificities.</title>
        <authorList>
            <person name="Martinu J."/>
            <person name="Tarabai H."/>
            <person name="Stefka J."/>
            <person name="Hypsa V."/>
        </authorList>
    </citation>
    <scope>NUCLEOTIDE SEQUENCE [LARGE SCALE GENOMIC DNA]</scope>
    <source>
        <strain evidence="1">HR10_N</strain>
    </source>
</reference>